<evidence type="ECO:0000256" key="1">
    <source>
        <dbReference type="SAM" id="MobiDB-lite"/>
    </source>
</evidence>
<dbReference type="EMBL" id="JAINUF010000015">
    <property type="protein sequence ID" value="KAJ8341889.1"/>
    <property type="molecule type" value="Genomic_DNA"/>
</dbReference>
<protein>
    <submittedName>
        <fullName evidence="2">Uncharacterized protein</fullName>
    </submittedName>
</protein>
<comment type="caution">
    <text evidence="2">The sequence shown here is derived from an EMBL/GenBank/DDBJ whole genome shotgun (WGS) entry which is preliminary data.</text>
</comment>
<feature type="region of interest" description="Disordered" evidence="1">
    <location>
        <begin position="112"/>
        <end position="141"/>
    </location>
</feature>
<organism evidence="2 3">
    <name type="scientific">Synaphobranchus kaupii</name>
    <name type="common">Kaup's arrowtooth eel</name>
    <dbReference type="NCBI Taxonomy" id="118154"/>
    <lineage>
        <taxon>Eukaryota</taxon>
        <taxon>Metazoa</taxon>
        <taxon>Chordata</taxon>
        <taxon>Craniata</taxon>
        <taxon>Vertebrata</taxon>
        <taxon>Euteleostomi</taxon>
        <taxon>Actinopterygii</taxon>
        <taxon>Neopterygii</taxon>
        <taxon>Teleostei</taxon>
        <taxon>Anguilliformes</taxon>
        <taxon>Synaphobranchidae</taxon>
        <taxon>Synaphobranchus</taxon>
    </lineage>
</organism>
<proteinExistence type="predicted"/>
<feature type="region of interest" description="Disordered" evidence="1">
    <location>
        <begin position="180"/>
        <end position="199"/>
    </location>
</feature>
<feature type="region of interest" description="Disordered" evidence="1">
    <location>
        <begin position="54"/>
        <end position="74"/>
    </location>
</feature>
<sequence>MGFHEVFRNCDRSLSVFSPFRRVERRRLSQLPTGLSGTERLSCLSVWRTQPQSRFGRRETRSRRADDVPPSRVQGNLTSCSPGVRGCGHGVIAVTSPRIRRRVRAYRGVACNSSSESTRRARSLGASLGQRRHRRDPAAAEEEEGGAFCCLPVVMVHTPPTPGPRLRCLARRSWSASAEVARQTGVEGNPLPTRHATAA</sequence>
<evidence type="ECO:0000313" key="3">
    <source>
        <dbReference type="Proteomes" id="UP001152622"/>
    </source>
</evidence>
<keyword evidence="3" id="KW-1185">Reference proteome</keyword>
<accession>A0A9Q1EN88</accession>
<dbReference type="Proteomes" id="UP001152622">
    <property type="component" value="Chromosome 15"/>
</dbReference>
<evidence type="ECO:0000313" key="2">
    <source>
        <dbReference type="EMBL" id="KAJ8341889.1"/>
    </source>
</evidence>
<feature type="compositionally biased region" description="Basic and acidic residues" evidence="1">
    <location>
        <begin position="56"/>
        <end position="69"/>
    </location>
</feature>
<reference evidence="2" key="1">
    <citation type="journal article" date="2023" name="Science">
        <title>Genome structures resolve the early diversification of teleost fishes.</title>
        <authorList>
            <person name="Parey E."/>
            <person name="Louis A."/>
            <person name="Montfort J."/>
            <person name="Bouchez O."/>
            <person name="Roques C."/>
            <person name="Iampietro C."/>
            <person name="Lluch J."/>
            <person name="Castinel A."/>
            <person name="Donnadieu C."/>
            <person name="Desvignes T."/>
            <person name="Floi Bucao C."/>
            <person name="Jouanno E."/>
            <person name="Wen M."/>
            <person name="Mejri S."/>
            <person name="Dirks R."/>
            <person name="Jansen H."/>
            <person name="Henkel C."/>
            <person name="Chen W.J."/>
            <person name="Zahm M."/>
            <person name="Cabau C."/>
            <person name="Klopp C."/>
            <person name="Thompson A.W."/>
            <person name="Robinson-Rechavi M."/>
            <person name="Braasch I."/>
            <person name="Lecointre G."/>
            <person name="Bobe J."/>
            <person name="Postlethwait J.H."/>
            <person name="Berthelot C."/>
            <person name="Roest Crollius H."/>
            <person name="Guiguen Y."/>
        </authorList>
    </citation>
    <scope>NUCLEOTIDE SEQUENCE</scope>
    <source>
        <strain evidence="2">WJC10195</strain>
    </source>
</reference>
<name>A0A9Q1EN88_SYNKA</name>
<dbReference type="AlphaFoldDB" id="A0A9Q1EN88"/>
<gene>
    <name evidence="2" type="ORF">SKAU_G00341800</name>
</gene>